<evidence type="ECO:0000256" key="2">
    <source>
        <dbReference type="SAM" id="Phobius"/>
    </source>
</evidence>
<sequence length="619" mass="70022">MNFHCRFFCFCALVVSVCGRRTTNTTTVTNIITTIHPPNNHDYLFAQDITILVVTDVHSWVGGHGPNEPHLNINYGHVVSFYERLRQQAQLAQKDLFFVMNGDWIDGTGLSFNLTALTQILQQMPWDAINVGNHELYHAPLLEFITQPGGMIDWFGDKYLSSNIVLTKTQQTLGQRYVILQGNHSAVLTFGFLYNMKDHVDTVQVEEIEAVVQETWFLEALHNHTYDAIVVLAHMHVQDPLVQLLLEKIREQVGRTMPVQFITGHTHIRDYAILDEWSTSLEAGRFLDTIGIVSFPKANSTTTTTTKNATQSLFTHHFLDANQETLRAVLDVDNIDTPKGVALSQFIATTREELGLNQIISCVNQSYYTTAALDDSSSLRNFFIQEVVPNVLPGKHALMLDKGDLRYDLLKGKVRLDDIIAVSPFNDTLYYWKDVPGSVILQLNESINVQQDTSFLPLLPSYILAPSETIVPSTRYELMTSEFEVPSIREALVAIFPNAVEAKPTELTATQLWLNYFREHNLCSIPHLEPKPHQDEPSESNRSQAGEPDYSEEDQMRLLFVGVAMGTVLVLGAIHLRQRSRQFTKLRAAREAAILNARHEFSEEEPSSKHQEESEGLFV</sequence>
<dbReference type="GO" id="GO:0009166">
    <property type="term" value="P:nucleotide catabolic process"/>
    <property type="evidence" value="ECO:0007669"/>
    <property type="project" value="InterPro"/>
</dbReference>
<keyword evidence="2" id="KW-0472">Membrane</keyword>
<dbReference type="PANTHER" id="PTHR11575">
    <property type="entry name" value="5'-NUCLEOTIDASE-RELATED"/>
    <property type="match status" value="1"/>
</dbReference>
<dbReference type="InterPro" id="IPR036907">
    <property type="entry name" value="5'-Nucleotdase_C_sf"/>
</dbReference>
<dbReference type="InterPro" id="IPR053828">
    <property type="entry name" value="Nucleosidase_C"/>
</dbReference>
<feature type="region of interest" description="Disordered" evidence="1">
    <location>
        <begin position="599"/>
        <end position="619"/>
    </location>
</feature>
<feature type="domain" description="Calcineurin-like phosphoesterase" evidence="4">
    <location>
        <begin position="50"/>
        <end position="268"/>
    </location>
</feature>
<dbReference type="Pfam" id="PF21953">
    <property type="entry name" value="NadN_nucleosid_C"/>
    <property type="match status" value="1"/>
</dbReference>
<dbReference type="InterPro" id="IPR029052">
    <property type="entry name" value="Metallo-depent_PP-like"/>
</dbReference>
<evidence type="ECO:0000256" key="1">
    <source>
        <dbReference type="SAM" id="MobiDB-lite"/>
    </source>
</evidence>
<dbReference type="OrthoDB" id="7722975at2759"/>
<dbReference type="GO" id="GO:0005829">
    <property type="term" value="C:cytosol"/>
    <property type="evidence" value="ECO:0007669"/>
    <property type="project" value="TreeGrafter"/>
</dbReference>
<evidence type="ECO:0000256" key="3">
    <source>
        <dbReference type="SAM" id="SignalP"/>
    </source>
</evidence>
<comment type="caution">
    <text evidence="6">The sequence shown here is derived from an EMBL/GenBank/DDBJ whole genome shotgun (WGS) entry which is preliminary data.</text>
</comment>
<feature type="region of interest" description="Disordered" evidence="1">
    <location>
        <begin position="527"/>
        <end position="551"/>
    </location>
</feature>
<feature type="transmembrane region" description="Helical" evidence="2">
    <location>
        <begin position="558"/>
        <end position="576"/>
    </location>
</feature>
<dbReference type="SUPFAM" id="SSF55816">
    <property type="entry name" value="5'-nucleotidase (syn. UDP-sugar hydrolase), C-terminal domain"/>
    <property type="match status" value="1"/>
</dbReference>
<keyword evidence="7" id="KW-1185">Reference proteome</keyword>
<dbReference type="Pfam" id="PF00149">
    <property type="entry name" value="Metallophos"/>
    <property type="match status" value="1"/>
</dbReference>
<dbReference type="Proteomes" id="UP000198406">
    <property type="component" value="Unassembled WGS sequence"/>
</dbReference>
<dbReference type="Gene3D" id="3.90.780.10">
    <property type="entry name" value="5'-Nucleotidase, C-terminal domain"/>
    <property type="match status" value="1"/>
</dbReference>
<reference evidence="6 7" key="1">
    <citation type="journal article" date="2015" name="Plant Cell">
        <title>Oil accumulation by the oleaginous diatom Fistulifera solaris as revealed by the genome and transcriptome.</title>
        <authorList>
            <person name="Tanaka T."/>
            <person name="Maeda Y."/>
            <person name="Veluchamy A."/>
            <person name="Tanaka M."/>
            <person name="Abida H."/>
            <person name="Marechal E."/>
            <person name="Bowler C."/>
            <person name="Muto M."/>
            <person name="Sunaga Y."/>
            <person name="Tanaka M."/>
            <person name="Yoshino T."/>
            <person name="Taniguchi T."/>
            <person name="Fukuda Y."/>
            <person name="Nemoto M."/>
            <person name="Matsumoto M."/>
            <person name="Wong P.S."/>
            <person name="Aburatani S."/>
            <person name="Fujibuchi W."/>
        </authorList>
    </citation>
    <scope>NUCLEOTIDE SEQUENCE [LARGE SCALE GENOMIC DNA]</scope>
    <source>
        <strain evidence="6 7">JPCC DA0580</strain>
    </source>
</reference>
<dbReference type="PANTHER" id="PTHR11575:SF22">
    <property type="entry name" value="ADL392WP"/>
    <property type="match status" value="1"/>
</dbReference>
<evidence type="ECO:0000313" key="6">
    <source>
        <dbReference type="EMBL" id="GAX17871.1"/>
    </source>
</evidence>
<dbReference type="InterPro" id="IPR006179">
    <property type="entry name" value="5_nucleotidase/apyrase"/>
</dbReference>
<keyword evidence="2" id="KW-0812">Transmembrane</keyword>
<gene>
    <name evidence="6" type="ORF">FisN_18Hh075</name>
</gene>
<dbReference type="InParanoid" id="A0A1Z5JVX4"/>
<keyword evidence="3" id="KW-0732">Signal</keyword>
<dbReference type="AlphaFoldDB" id="A0A1Z5JVX4"/>
<keyword evidence="2" id="KW-1133">Transmembrane helix</keyword>
<dbReference type="EMBL" id="BDSP01000123">
    <property type="protein sequence ID" value="GAX17871.1"/>
    <property type="molecule type" value="Genomic_DNA"/>
</dbReference>
<name>A0A1Z5JVX4_FISSO</name>
<evidence type="ECO:0000259" key="4">
    <source>
        <dbReference type="Pfam" id="PF00149"/>
    </source>
</evidence>
<feature type="domain" description="Putative 5'-nucleotidase C-terminal" evidence="5">
    <location>
        <begin position="367"/>
        <end position="454"/>
    </location>
</feature>
<accession>A0A1Z5JVX4</accession>
<evidence type="ECO:0000259" key="5">
    <source>
        <dbReference type="Pfam" id="PF21953"/>
    </source>
</evidence>
<dbReference type="InterPro" id="IPR004843">
    <property type="entry name" value="Calcineurin-like_PHP"/>
</dbReference>
<organism evidence="6 7">
    <name type="scientific">Fistulifera solaris</name>
    <name type="common">Oleaginous diatom</name>
    <dbReference type="NCBI Taxonomy" id="1519565"/>
    <lineage>
        <taxon>Eukaryota</taxon>
        <taxon>Sar</taxon>
        <taxon>Stramenopiles</taxon>
        <taxon>Ochrophyta</taxon>
        <taxon>Bacillariophyta</taxon>
        <taxon>Bacillariophyceae</taxon>
        <taxon>Bacillariophycidae</taxon>
        <taxon>Naviculales</taxon>
        <taxon>Naviculaceae</taxon>
        <taxon>Fistulifera</taxon>
    </lineage>
</organism>
<evidence type="ECO:0000313" key="7">
    <source>
        <dbReference type="Proteomes" id="UP000198406"/>
    </source>
</evidence>
<dbReference type="GO" id="GO:0016787">
    <property type="term" value="F:hydrolase activity"/>
    <property type="evidence" value="ECO:0007669"/>
    <property type="project" value="InterPro"/>
</dbReference>
<protein>
    <submittedName>
        <fullName evidence="6">Uncharacterized protein</fullName>
    </submittedName>
</protein>
<dbReference type="SUPFAM" id="SSF56300">
    <property type="entry name" value="Metallo-dependent phosphatases"/>
    <property type="match status" value="1"/>
</dbReference>
<feature type="chain" id="PRO_5012848631" evidence="3">
    <location>
        <begin position="20"/>
        <end position="619"/>
    </location>
</feature>
<dbReference type="Gene3D" id="3.60.21.10">
    <property type="match status" value="1"/>
</dbReference>
<feature type="compositionally biased region" description="Basic and acidic residues" evidence="1">
    <location>
        <begin position="599"/>
        <end position="613"/>
    </location>
</feature>
<feature type="signal peptide" evidence="3">
    <location>
        <begin position="1"/>
        <end position="19"/>
    </location>
</feature>
<proteinExistence type="predicted"/>